<keyword evidence="6 8" id="KW-1133">Transmembrane helix</keyword>
<proteinExistence type="inferred from homology"/>
<dbReference type="Proteomes" id="UP000180254">
    <property type="component" value="Unassembled WGS sequence"/>
</dbReference>
<dbReference type="Gene3D" id="1.10.3720.10">
    <property type="entry name" value="MetI-like"/>
    <property type="match status" value="1"/>
</dbReference>
<evidence type="ECO:0000256" key="6">
    <source>
        <dbReference type="ARBA" id="ARBA00022989"/>
    </source>
</evidence>
<keyword evidence="5" id="KW-0029">Amino-acid transport</keyword>
<feature type="transmembrane region" description="Helical" evidence="8">
    <location>
        <begin position="21"/>
        <end position="41"/>
    </location>
</feature>
<comment type="caution">
    <text evidence="10">The sequence shown here is derived from an EMBL/GenBank/DDBJ whole genome shotgun (WGS) entry which is preliminary data.</text>
</comment>
<dbReference type="InterPro" id="IPR035906">
    <property type="entry name" value="MetI-like_sf"/>
</dbReference>
<dbReference type="RefSeq" id="WP_071063808.1">
    <property type="nucleotide sequence ID" value="NZ_MKIE01000007.1"/>
</dbReference>
<evidence type="ECO:0000256" key="7">
    <source>
        <dbReference type="ARBA" id="ARBA00023136"/>
    </source>
</evidence>
<dbReference type="Pfam" id="PF00528">
    <property type="entry name" value="BPD_transp_1"/>
    <property type="match status" value="1"/>
</dbReference>
<dbReference type="PROSITE" id="PS50928">
    <property type="entry name" value="ABC_TM1"/>
    <property type="match status" value="1"/>
</dbReference>
<keyword evidence="4 8" id="KW-0812">Transmembrane</keyword>
<dbReference type="InterPro" id="IPR000515">
    <property type="entry name" value="MetI-like"/>
</dbReference>
<feature type="transmembrane region" description="Helical" evidence="8">
    <location>
        <begin position="53"/>
        <end position="74"/>
    </location>
</feature>
<dbReference type="SUPFAM" id="SSF161098">
    <property type="entry name" value="MetI-like"/>
    <property type="match status" value="1"/>
</dbReference>
<gene>
    <name evidence="10" type="primary">artQ_2</name>
    <name evidence="10" type="ORF">EUAN_18070</name>
</gene>
<feature type="transmembrane region" description="Helical" evidence="8">
    <location>
        <begin position="182"/>
        <end position="205"/>
    </location>
</feature>
<keyword evidence="3" id="KW-1003">Cell membrane</keyword>
<evidence type="ECO:0000256" key="8">
    <source>
        <dbReference type="RuleBase" id="RU363032"/>
    </source>
</evidence>
<dbReference type="EMBL" id="MKIE01000007">
    <property type="protein sequence ID" value="OHW61804.1"/>
    <property type="molecule type" value="Genomic_DNA"/>
</dbReference>
<dbReference type="NCBIfam" id="TIGR01726">
    <property type="entry name" value="HEQRo_perm_3TM"/>
    <property type="match status" value="1"/>
</dbReference>
<evidence type="ECO:0000256" key="1">
    <source>
        <dbReference type="ARBA" id="ARBA00004651"/>
    </source>
</evidence>
<dbReference type="GO" id="GO:0043190">
    <property type="term" value="C:ATP-binding cassette (ABC) transporter complex"/>
    <property type="evidence" value="ECO:0007669"/>
    <property type="project" value="InterPro"/>
</dbReference>
<reference evidence="10 11" key="1">
    <citation type="submission" date="2016-09" db="EMBL/GenBank/DDBJ databases">
        <title>Genome sequence of Eubacterium angustum.</title>
        <authorList>
            <person name="Poehlein A."/>
            <person name="Daniel R."/>
        </authorList>
    </citation>
    <scope>NUCLEOTIDE SEQUENCE [LARGE SCALE GENOMIC DNA]</scope>
    <source>
        <strain evidence="10 11">DSM 1989</strain>
    </source>
</reference>
<evidence type="ECO:0000256" key="3">
    <source>
        <dbReference type="ARBA" id="ARBA00022475"/>
    </source>
</evidence>
<keyword evidence="11" id="KW-1185">Reference proteome</keyword>
<evidence type="ECO:0000256" key="4">
    <source>
        <dbReference type="ARBA" id="ARBA00022692"/>
    </source>
</evidence>
<protein>
    <submittedName>
        <fullName evidence="10">Arginine transport system permease protein ArtQ</fullName>
    </submittedName>
</protein>
<feature type="domain" description="ABC transmembrane type-1" evidence="9">
    <location>
        <begin position="15"/>
        <end position="205"/>
    </location>
</feature>
<dbReference type="OrthoDB" id="9811552at2"/>
<comment type="subcellular location">
    <subcellularLocation>
        <location evidence="1 8">Cell membrane</location>
        <topology evidence="1 8">Multi-pass membrane protein</topology>
    </subcellularLocation>
</comment>
<dbReference type="InterPro" id="IPR010065">
    <property type="entry name" value="AA_ABC_transptr_permease_3TM"/>
</dbReference>
<accession>A0A1S1V5L0</accession>
<evidence type="ECO:0000256" key="5">
    <source>
        <dbReference type="ARBA" id="ARBA00022970"/>
    </source>
</evidence>
<dbReference type="GO" id="GO:0022857">
    <property type="term" value="F:transmembrane transporter activity"/>
    <property type="evidence" value="ECO:0007669"/>
    <property type="project" value="InterPro"/>
</dbReference>
<dbReference type="AlphaFoldDB" id="A0A1S1V5L0"/>
<evidence type="ECO:0000256" key="2">
    <source>
        <dbReference type="ARBA" id="ARBA00022448"/>
    </source>
</evidence>
<keyword evidence="7 8" id="KW-0472">Membrane</keyword>
<dbReference type="CDD" id="cd06261">
    <property type="entry name" value="TM_PBP2"/>
    <property type="match status" value="1"/>
</dbReference>
<dbReference type="PANTHER" id="PTHR30614:SF0">
    <property type="entry name" value="L-CYSTINE TRANSPORT SYSTEM PERMEASE PROTEIN TCYL"/>
    <property type="match status" value="1"/>
</dbReference>
<dbReference type="GO" id="GO:0006865">
    <property type="term" value="P:amino acid transport"/>
    <property type="evidence" value="ECO:0007669"/>
    <property type="project" value="UniProtKB-KW"/>
</dbReference>
<dbReference type="InterPro" id="IPR043429">
    <property type="entry name" value="ArtM/GltK/GlnP/TcyL/YhdX-like"/>
</dbReference>
<sequence>MEAIINNLFYILNGIGTTVKLALGTAVLSIPLGALAAVGKVSGGKALKTVLSFYTWLFRGTPLLLQVFFVYYGLPILSPKLTISSGFAAALLTFVLNYAAYFTEIFRGGIESIDKGQYEASKAMGFGYWQTMVYIIFPQTVRRVIPTTSSEMVNLVKDTALVAAIGLGDLLRSSREIVTKEFIISPFVIAAVVYLMLNSVIMYTFKRIEEKAKIYE</sequence>
<dbReference type="STRING" id="39480.EUAN_18070"/>
<keyword evidence="2 8" id="KW-0813">Transport</keyword>
<feature type="transmembrane region" description="Helical" evidence="8">
    <location>
        <begin position="81"/>
        <end position="101"/>
    </location>
</feature>
<name>A0A1S1V5L0_9FIRM</name>
<comment type="similarity">
    <text evidence="8">Belongs to the binding-protein-dependent transport system permease family.</text>
</comment>
<evidence type="ECO:0000313" key="10">
    <source>
        <dbReference type="EMBL" id="OHW61804.1"/>
    </source>
</evidence>
<evidence type="ECO:0000313" key="11">
    <source>
        <dbReference type="Proteomes" id="UP000180254"/>
    </source>
</evidence>
<evidence type="ECO:0000259" key="9">
    <source>
        <dbReference type="PROSITE" id="PS50928"/>
    </source>
</evidence>
<dbReference type="PANTHER" id="PTHR30614">
    <property type="entry name" value="MEMBRANE COMPONENT OF AMINO ACID ABC TRANSPORTER"/>
    <property type="match status" value="1"/>
</dbReference>
<organism evidence="10 11">
    <name type="scientific">Andreesenia angusta</name>
    <dbReference type="NCBI Taxonomy" id="39480"/>
    <lineage>
        <taxon>Bacteria</taxon>
        <taxon>Bacillati</taxon>
        <taxon>Bacillota</taxon>
        <taxon>Tissierellia</taxon>
        <taxon>Tissierellales</taxon>
        <taxon>Gottschalkiaceae</taxon>
        <taxon>Andreesenia</taxon>
    </lineage>
</organism>